<reference evidence="8 9" key="1">
    <citation type="submission" date="2019-12" db="EMBL/GenBank/DDBJ databases">
        <authorList>
            <person name="Alioto T."/>
            <person name="Alioto T."/>
            <person name="Gomez Garrido J."/>
        </authorList>
    </citation>
    <scope>NUCLEOTIDE SEQUENCE [LARGE SCALE GENOMIC DNA]</scope>
</reference>
<comment type="caution">
    <text evidence="8">The sequence shown here is derived from an EMBL/GenBank/DDBJ whole genome shotgun (WGS) entry which is preliminary data.</text>
</comment>
<comment type="subcellular location">
    <subcellularLocation>
        <location evidence="1">Cytoplasm</location>
        <location evidence="1">Cytoskeleton</location>
    </subcellularLocation>
</comment>
<name>A0A8S0V5A5_OLEEU</name>
<feature type="compositionally biased region" description="Basic and acidic residues" evidence="6">
    <location>
        <begin position="339"/>
        <end position="358"/>
    </location>
</feature>
<dbReference type="GO" id="GO:0005874">
    <property type="term" value="C:microtubule"/>
    <property type="evidence" value="ECO:0007669"/>
    <property type="project" value="UniProtKB-KW"/>
</dbReference>
<evidence type="ECO:0000256" key="2">
    <source>
        <dbReference type="ARBA" id="ARBA00005885"/>
    </source>
</evidence>
<feature type="region of interest" description="Disordered" evidence="6">
    <location>
        <begin position="286"/>
        <end position="447"/>
    </location>
</feature>
<feature type="compositionally biased region" description="Basic and acidic residues" evidence="6">
    <location>
        <begin position="112"/>
        <end position="140"/>
    </location>
</feature>
<feature type="compositionally biased region" description="Polar residues" evidence="6">
    <location>
        <begin position="359"/>
        <end position="388"/>
    </location>
</feature>
<feature type="compositionally biased region" description="Polar residues" evidence="6">
    <location>
        <begin position="398"/>
        <end position="408"/>
    </location>
</feature>
<keyword evidence="3" id="KW-0963">Cytoplasm</keyword>
<feature type="compositionally biased region" description="Polar residues" evidence="6">
    <location>
        <begin position="532"/>
        <end position="560"/>
    </location>
</feature>
<dbReference type="InterPro" id="IPR044216">
    <property type="entry name" value="WDL7"/>
</dbReference>
<protein>
    <recommendedName>
        <fullName evidence="7">TPX2 C-terminal domain-containing protein</fullName>
    </recommendedName>
</protein>
<dbReference type="Pfam" id="PF06886">
    <property type="entry name" value="TPX2"/>
    <property type="match status" value="1"/>
</dbReference>
<feature type="compositionally biased region" description="Basic and acidic residues" evidence="6">
    <location>
        <begin position="164"/>
        <end position="175"/>
    </location>
</feature>
<feature type="compositionally biased region" description="Basic and acidic residues" evidence="6">
    <location>
        <begin position="409"/>
        <end position="421"/>
    </location>
</feature>
<keyword evidence="9" id="KW-1185">Reference proteome</keyword>
<comment type="similarity">
    <text evidence="2">Belongs to the TPX2 family.</text>
</comment>
<dbReference type="OrthoDB" id="758458at2759"/>
<evidence type="ECO:0000313" key="8">
    <source>
        <dbReference type="EMBL" id="CAA3026484.1"/>
    </source>
</evidence>
<feature type="region of interest" description="Disordered" evidence="6">
    <location>
        <begin position="460"/>
        <end position="631"/>
    </location>
</feature>
<sequence>MAGEIEEPFRLNFQADTLHSGSISFGRFETEALCWERRSSFSHNRYLEELEKYSKPGSVTEKKAYFEAHFRKRGLLGQSSSEPLNGIEYQSSENDISESTGYDERHEDDDEGKCTGRIDQSSHDSVHDREHGVTESESKSGDFTTLFYGLQVEPAFDTNGADFATEHEKTEEANHTEFGPASDTDGAGFVTEHEKTGEANHTEFGKLVPANYESEIKIEQNVQEEGSSLDTRHSTTVAIDLHPDNHVAEENIGARPEDQAGHSVLDFEGKIVSEIKHVKPRLMPRVSVAQEKRNMISETSKGSGKPRVRVNDAPVGSKAEKKTPETVAQNKCSMHKTHKYEDFPGSKEKVSQEIRSTNKESGIQKASVSRPSSSQKTATTARQSTNRFAQAATLTPAMRQNASDFSSRSCERAERRKEYHMKSAVKVHAKETKIDQLQAKRQEKEKAEIKQLRRSLNFKATPMPAFYHRAGTGSDRSKATESNAKTRAPLTKPSSPGIRISERCSSSSGKGTYENLSISKSVKSRDSPFISGETSCYSTVTSDSIPSPASPEGETSNNHPIQAAVKDMVGGTKQREKDKYINLRNNKVPEVNKTYKGPKVDGKQKPGNKKQSHTGLGSSSRTGRLAVSVAS</sequence>
<dbReference type="PANTHER" id="PTHR47067">
    <property type="entry name" value="TPX2 (TARGETING PROTEIN FOR XKLP2) PROTEIN FAMILY-RELATED"/>
    <property type="match status" value="1"/>
</dbReference>
<keyword evidence="5" id="KW-0206">Cytoskeleton</keyword>
<dbReference type="Proteomes" id="UP000594638">
    <property type="component" value="Unassembled WGS sequence"/>
</dbReference>
<dbReference type="AlphaFoldDB" id="A0A8S0V5A5"/>
<dbReference type="InterPro" id="IPR027329">
    <property type="entry name" value="TPX2_C"/>
</dbReference>
<evidence type="ECO:0000259" key="7">
    <source>
        <dbReference type="Pfam" id="PF06886"/>
    </source>
</evidence>
<evidence type="ECO:0000256" key="5">
    <source>
        <dbReference type="ARBA" id="ARBA00023212"/>
    </source>
</evidence>
<evidence type="ECO:0000256" key="3">
    <source>
        <dbReference type="ARBA" id="ARBA00022490"/>
    </source>
</evidence>
<organism evidence="8 9">
    <name type="scientific">Olea europaea subsp. europaea</name>
    <dbReference type="NCBI Taxonomy" id="158383"/>
    <lineage>
        <taxon>Eukaryota</taxon>
        <taxon>Viridiplantae</taxon>
        <taxon>Streptophyta</taxon>
        <taxon>Embryophyta</taxon>
        <taxon>Tracheophyta</taxon>
        <taxon>Spermatophyta</taxon>
        <taxon>Magnoliopsida</taxon>
        <taxon>eudicotyledons</taxon>
        <taxon>Gunneridae</taxon>
        <taxon>Pentapetalae</taxon>
        <taxon>asterids</taxon>
        <taxon>lamiids</taxon>
        <taxon>Lamiales</taxon>
        <taxon>Oleaceae</taxon>
        <taxon>Oleeae</taxon>
        <taxon>Olea</taxon>
    </lineage>
</organism>
<feature type="region of interest" description="Disordered" evidence="6">
    <location>
        <begin position="164"/>
        <end position="189"/>
    </location>
</feature>
<feature type="compositionally biased region" description="Polar residues" evidence="6">
    <location>
        <begin position="503"/>
        <end position="521"/>
    </location>
</feature>
<gene>
    <name evidence="8" type="ORF">OLEA9_A103344</name>
</gene>
<accession>A0A8S0V5A5</accession>
<feature type="region of interest" description="Disordered" evidence="6">
    <location>
        <begin position="77"/>
        <end position="140"/>
    </location>
</feature>
<feature type="domain" description="TPX2 C-terminal" evidence="7">
    <location>
        <begin position="408"/>
        <end position="479"/>
    </location>
</feature>
<evidence type="ECO:0000256" key="1">
    <source>
        <dbReference type="ARBA" id="ARBA00004245"/>
    </source>
</evidence>
<feature type="compositionally biased region" description="Basic and acidic residues" evidence="6">
    <location>
        <begin position="428"/>
        <end position="447"/>
    </location>
</feature>
<feature type="compositionally biased region" description="Polar residues" evidence="6">
    <location>
        <begin position="77"/>
        <end position="100"/>
    </location>
</feature>
<dbReference type="EMBL" id="CACTIH010009162">
    <property type="protein sequence ID" value="CAA3026484.1"/>
    <property type="molecule type" value="Genomic_DNA"/>
</dbReference>
<evidence type="ECO:0000313" key="9">
    <source>
        <dbReference type="Proteomes" id="UP000594638"/>
    </source>
</evidence>
<dbReference type="PANTHER" id="PTHR47067:SF6">
    <property type="entry name" value="PROTEIN WVD2-LIKE 7"/>
    <property type="match status" value="1"/>
</dbReference>
<dbReference type="Gramene" id="OE9A103344T1">
    <property type="protein sequence ID" value="OE9A103344C1"/>
    <property type="gene ID" value="OE9A103344"/>
</dbReference>
<keyword evidence="4" id="KW-0493">Microtubule</keyword>
<feature type="compositionally biased region" description="Polar residues" evidence="6">
    <location>
        <begin position="613"/>
        <end position="622"/>
    </location>
</feature>
<evidence type="ECO:0000256" key="4">
    <source>
        <dbReference type="ARBA" id="ARBA00022701"/>
    </source>
</evidence>
<evidence type="ECO:0000256" key="6">
    <source>
        <dbReference type="SAM" id="MobiDB-lite"/>
    </source>
</evidence>
<proteinExistence type="inferred from homology"/>